<proteinExistence type="predicted"/>
<feature type="domain" description="Helix-turn-helix" evidence="1">
    <location>
        <begin position="89"/>
        <end position="133"/>
    </location>
</feature>
<dbReference type="Pfam" id="PF12728">
    <property type="entry name" value="HTH_17"/>
    <property type="match status" value="1"/>
</dbReference>
<dbReference type="NCBIfam" id="TIGR01764">
    <property type="entry name" value="excise"/>
    <property type="match status" value="1"/>
</dbReference>
<sequence>MSTNIKIPKFCQFCGQAFVAQTTTTRYCSHKCNSRHYKQIKKEEKIRATLSEQIQNVSSVNPETLQSLQSLQKLPIQTTNFINLRDKEFLSVQEAAILLGASRWTIQRMINRNELKASKIGRRTIIKRTEIDNLFK</sequence>
<dbReference type="InterPro" id="IPR010093">
    <property type="entry name" value="SinI_DNA-bd"/>
</dbReference>
<dbReference type="InterPro" id="IPR041657">
    <property type="entry name" value="HTH_17"/>
</dbReference>
<evidence type="ECO:0000313" key="3">
    <source>
        <dbReference type="Proteomes" id="UP000267844"/>
    </source>
</evidence>
<name>A0A3R8Z664_9FLAO</name>
<evidence type="ECO:0000259" key="1">
    <source>
        <dbReference type="Pfam" id="PF12728"/>
    </source>
</evidence>
<dbReference type="EMBL" id="RHPO01000059">
    <property type="protein sequence ID" value="RRT87367.1"/>
    <property type="molecule type" value="Genomic_DNA"/>
</dbReference>
<dbReference type="RefSeq" id="WP_125350793.1">
    <property type="nucleotide sequence ID" value="NZ_RHPN01000061.1"/>
</dbReference>
<dbReference type="Proteomes" id="UP000267844">
    <property type="component" value="Unassembled WGS sequence"/>
</dbReference>
<comment type="caution">
    <text evidence="2">The sequence shown here is derived from an EMBL/GenBank/DDBJ whole genome shotgun (WGS) entry which is preliminary data.</text>
</comment>
<gene>
    <name evidence="2" type="ORF">EGI89_14965</name>
</gene>
<accession>A0A3R8Z664</accession>
<dbReference type="AlphaFoldDB" id="A0A3R8Z664"/>
<reference evidence="2 3" key="1">
    <citation type="submission" date="2018-10" db="EMBL/GenBank/DDBJ databases">
        <title>Transmission dynamics of multidrug resistant bacteria on intensive care unit surfaces.</title>
        <authorList>
            <person name="D'Souza A.W."/>
            <person name="Potter R.F."/>
            <person name="Wallace M."/>
            <person name="Shupe A."/>
            <person name="Patel S."/>
            <person name="Sun S."/>
            <person name="Gul D."/>
            <person name="Kwon J.H."/>
            <person name="Andleeb S."/>
            <person name="Burnham C.-A.D."/>
            <person name="Dantas G."/>
        </authorList>
    </citation>
    <scope>NUCLEOTIDE SEQUENCE [LARGE SCALE GENOMIC DNA]</scope>
    <source>
        <strain evidence="2 3">WF_348</strain>
    </source>
</reference>
<evidence type="ECO:0000313" key="2">
    <source>
        <dbReference type="EMBL" id="RRT87367.1"/>
    </source>
</evidence>
<protein>
    <submittedName>
        <fullName evidence="2">Helix-turn-helix domain-containing protein</fullName>
    </submittedName>
</protein>
<dbReference type="GO" id="GO:0003677">
    <property type="term" value="F:DNA binding"/>
    <property type="evidence" value="ECO:0007669"/>
    <property type="project" value="InterPro"/>
</dbReference>
<organism evidence="2 3">
    <name type="scientific">Empedobacter falsenii</name>
    <dbReference type="NCBI Taxonomy" id="343874"/>
    <lineage>
        <taxon>Bacteria</taxon>
        <taxon>Pseudomonadati</taxon>
        <taxon>Bacteroidota</taxon>
        <taxon>Flavobacteriia</taxon>
        <taxon>Flavobacteriales</taxon>
        <taxon>Weeksellaceae</taxon>
        <taxon>Empedobacter</taxon>
    </lineage>
</organism>